<dbReference type="OrthoDB" id="6638101at2"/>
<comment type="caution">
    <text evidence="1">The sequence shown here is derived from an EMBL/GenBank/DDBJ whole genome shotgun (WGS) entry which is preliminary data.</text>
</comment>
<reference evidence="1 2" key="1">
    <citation type="submission" date="2019-03" db="EMBL/GenBank/DDBJ databases">
        <title>Paraburkholderia sp. isolated from native Mimosa gymnas in Guartela State Park, Brazil.</title>
        <authorList>
            <person name="Paulitsch F."/>
            <person name="Hungria M."/>
            <person name="Delamuta J.R.M."/>
            <person name="Ribeiro R.A."/>
            <person name="Dall'Agnol R."/>
            <person name="Silva J.S.B."/>
        </authorList>
    </citation>
    <scope>NUCLEOTIDE SEQUENCE [LARGE SCALE GENOMIC DNA]</scope>
    <source>
        <strain evidence="1 2">CNPSo 3008</strain>
    </source>
</reference>
<protein>
    <submittedName>
        <fullName evidence="1">Uncharacterized protein</fullName>
    </submittedName>
</protein>
<name>A0A4R5L481_9BURK</name>
<organism evidence="1 2">
    <name type="scientific">Paraburkholderia guartelaensis</name>
    <dbReference type="NCBI Taxonomy" id="2546446"/>
    <lineage>
        <taxon>Bacteria</taxon>
        <taxon>Pseudomonadati</taxon>
        <taxon>Pseudomonadota</taxon>
        <taxon>Betaproteobacteria</taxon>
        <taxon>Burkholderiales</taxon>
        <taxon>Burkholderiaceae</taxon>
        <taxon>Paraburkholderia</taxon>
    </lineage>
</organism>
<dbReference type="Proteomes" id="UP000295606">
    <property type="component" value="Unassembled WGS sequence"/>
</dbReference>
<evidence type="ECO:0000313" key="2">
    <source>
        <dbReference type="Proteomes" id="UP000295606"/>
    </source>
</evidence>
<accession>A0A4R5L481</accession>
<dbReference type="RefSeq" id="WP_133188557.1">
    <property type="nucleotide sequence ID" value="NZ_SMOD01000043.1"/>
</dbReference>
<proteinExistence type="predicted"/>
<dbReference type="EMBL" id="SMOD01000043">
    <property type="protein sequence ID" value="TDG03276.1"/>
    <property type="molecule type" value="Genomic_DNA"/>
</dbReference>
<dbReference type="AlphaFoldDB" id="A0A4R5L481"/>
<gene>
    <name evidence="1" type="ORF">E1N52_35325</name>
</gene>
<sequence length="228" mass="26232">MTISNLAVPVERIKPIGGRSSTATAGHQFDLTFRAEVKAPMLGKLMADDIECPQLEWNECIEWFRFDTVTQQWDFEGKIERNMYAHNRESNTFRNWHRSRYTIATDVTNHPPAALMATKREEDAKKWIARNGFSWNLHIRDIPQMGVLGGSGGGGGLSLVIGDTRRRVIYFDLGFKGQQERARLVQILETQQGRLTIHHLIRGDIEKKTVDELSNLERWRFQLRTSHG</sequence>
<evidence type="ECO:0000313" key="1">
    <source>
        <dbReference type="EMBL" id="TDG03276.1"/>
    </source>
</evidence>